<keyword evidence="2 4" id="KW-0472">Membrane</keyword>
<evidence type="ECO:0000256" key="2">
    <source>
        <dbReference type="ARBA" id="ARBA00023136"/>
    </source>
</evidence>
<keyword evidence="3" id="KW-0998">Cell outer membrane</keyword>
<keyword evidence="5" id="KW-0732">Signal</keyword>
<dbReference type="InterPro" id="IPR036737">
    <property type="entry name" value="OmpA-like_sf"/>
</dbReference>
<feature type="signal peptide" evidence="5">
    <location>
        <begin position="1"/>
        <end position="27"/>
    </location>
</feature>
<dbReference type="GO" id="GO:0009279">
    <property type="term" value="C:cell outer membrane"/>
    <property type="evidence" value="ECO:0007669"/>
    <property type="project" value="UniProtKB-SubCell"/>
</dbReference>
<dbReference type="RefSeq" id="WP_353499408.1">
    <property type="nucleotide sequence ID" value="NZ_CP115921.1"/>
</dbReference>
<evidence type="ECO:0000313" key="7">
    <source>
        <dbReference type="EMBL" id="XCD18261.1"/>
    </source>
</evidence>
<evidence type="ECO:0000256" key="3">
    <source>
        <dbReference type="ARBA" id="ARBA00023237"/>
    </source>
</evidence>
<dbReference type="EMBL" id="CP115921">
    <property type="protein sequence ID" value="XCD18261.1"/>
    <property type="molecule type" value="Genomic_DNA"/>
</dbReference>
<evidence type="ECO:0000256" key="5">
    <source>
        <dbReference type="SAM" id="SignalP"/>
    </source>
</evidence>
<sequence>MLKLKKIVAVAVTGAAAIILSGCSSMSATTSKMFPAMLETAPRGESDVMHADWAEAQIMSSARVGGPNGQYRTQSWDELETYLVNHGLDYELIPGDYVMIRLKQKIHFNTGSANVADGSAQWLSQLASFLSNQNGVDVVIGGHTDNTGTVKLNDSLADKRAESVKRALVGNKVPQQMIYTRGYGEYVPACTNSTQFGKACNRRVELTLIVAQ</sequence>
<dbReference type="PROSITE" id="PS51123">
    <property type="entry name" value="OMPA_2"/>
    <property type="match status" value="1"/>
</dbReference>
<dbReference type="KEGG" id="vck:PG915_23635"/>
<organism evidence="7">
    <name type="scientific">Vibrio chaetopteri</name>
    <dbReference type="NCBI Taxonomy" id="3016528"/>
    <lineage>
        <taxon>Bacteria</taxon>
        <taxon>Pseudomonadati</taxon>
        <taxon>Pseudomonadota</taxon>
        <taxon>Gammaproteobacteria</taxon>
        <taxon>Vibrionales</taxon>
        <taxon>Vibrionaceae</taxon>
        <taxon>Vibrio</taxon>
    </lineage>
</organism>
<protein>
    <submittedName>
        <fullName evidence="7">OmpA family protein</fullName>
    </submittedName>
</protein>
<dbReference type="SUPFAM" id="SSF103088">
    <property type="entry name" value="OmpA-like"/>
    <property type="match status" value="1"/>
</dbReference>
<dbReference type="Gene3D" id="3.30.1330.60">
    <property type="entry name" value="OmpA-like domain"/>
    <property type="match status" value="1"/>
</dbReference>
<dbReference type="InterPro" id="IPR050330">
    <property type="entry name" value="Bact_OuterMem_StrucFunc"/>
</dbReference>
<dbReference type="PROSITE" id="PS51257">
    <property type="entry name" value="PROKAR_LIPOPROTEIN"/>
    <property type="match status" value="1"/>
</dbReference>
<feature type="domain" description="OmpA-like" evidence="6">
    <location>
        <begin position="95"/>
        <end position="212"/>
    </location>
</feature>
<dbReference type="InterPro" id="IPR006665">
    <property type="entry name" value="OmpA-like"/>
</dbReference>
<dbReference type="CDD" id="cd07185">
    <property type="entry name" value="OmpA_C-like"/>
    <property type="match status" value="1"/>
</dbReference>
<comment type="subcellular location">
    <subcellularLocation>
        <location evidence="1">Cell outer membrane</location>
    </subcellularLocation>
</comment>
<proteinExistence type="predicted"/>
<dbReference type="InterPro" id="IPR006664">
    <property type="entry name" value="OMP_bac"/>
</dbReference>
<name>A0AAU8BQQ0_9VIBR</name>
<dbReference type="PANTHER" id="PTHR30329">
    <property type="entry name" value="STATOR ELEMENT OF FLAGELLAR MOTOR COMPLEX"/>
    <property type="match status" value="1"/>
</dbReference>
<evidence type="ECO:0000256" key="1">
    <source>
        <dbReference type="ARBA" id="ARBA00004442"/>
    </source>
</evidence>
<dbReference type="AlphaFoldDB" id="A0AAU8BQQ0"/>
<accession>A0AAU8BQQ0</accession>
<evidence type="ECO:0000256" key="4">
    <source>
        <dbReference type="PROSITE-ProRule" id="PRU00473"/>
    </source>
</evidence>
<feature type="chain" id="PRO_5043761908" evidence="5">
    <location>
        <begin position="28"/>
        <end position="212"/>
    </location>
</feature>
<dbReference type="Pfam" id="PF00691">
    <property type="entry name" value="OmpA"/>
    <property type="match status" value="1"/>
</dbReference>
<evidence type="ECO:0000259" key="6">
    <source>
        <dbReference type="PROSITE" id="PS51123"/>
    </source>
</evidence>
<dbReference type="PANTHER" id="PTHR30329:SF21">
    <property type="entry name" value="LIPOPROTEIN YIAD-RELATED"/>
    <property type="match status" value="1"/>
</dbReference>
<dbReference type="PRINTS" id="PR01021">
    <property type="entry name" value="OMPADOMAIN"/>
</dbReference>
<gene>
    <name evidence="7" type="ORF">PG915_23635</name>
</gene>
<reference evidence="7" key="1">
    <citation type="submission" date="2023-01" db="EMBL/GenBank/DDBJ databases">
        <title>Vibrio sp. CB1-14 genome sequencing.</title>
        <authorList>
            <person name="Otstavnykh N."/>
            <person name="Isaeva M."/>
            <person name="Meleshko D."/>
        </authorList>
    </citation>
    <scope>NUCLEOTIDE SEQUENCE</scope>
    <source>
        <strain evidence="7">CB1-14</strain>
    </source>
</reference>